<evidence type="ECO:0000313" key="2">
    <source>
        <dbReference type="Proteomes" id="UP000232693"/>
    </source>
</evidence>
<keyword evidence="2" id="KW-1185">Reference proteome</keyword>
<dbReference type="Proteomes" id="UP000232693">
    <property type="component" value="Chromosome"/>
</dbReference>
<proteinExistence type="predicted"/>
<gene>
    <name evidence="1" type="ORF">CW740_00175</name>
</gene>
<dbReference type="AlphaFoldDB" id="A0A2K9AMT9"/>
<name>A0A2K9AMT9_9GAMM</name>
<dbReference type="KEGG" id="kpd:CW740_00175"/>
<reference evidence="1 2" key="1">
    <citation type="submission" date="2017-12" db="EMBL/GenBank/DDBJ databases">
        <title>Kangiella profundi FT102 completed genome.</title>
        <authorList>
            <person name="Xu J."/>
            <person name="Wang J."/>
            <person name="Lu Y."/>
        </authorList>
    </citation>
    <scope>NUCLEOTIDE SEQUENCE [LARGE SCALE GENOMIC DNA]</scope>
    <source>
        <strain evidence="1 2">FT102</strain>
    </source>
</reference>
<dbReference type="OrthoDB" id="5704257at2"/>
<protein>
    <submittedName>
        <fullName evidence="1">Uncharacterized protein</fullName>
    </submittedName>
</protein>
<dbReference type="RefSeq" id="WP_106645657.1">
    <property type="nucleotide sequence ID" value="NZ_BMGO01000001.1"/>
</dbReference>
<dbReference type="EMBL" id="CP025120">
    <property type="protein sequence ID" value="AUD77733.1"/>
    <property type="molecule type" value="Genomic_DNA"/>
</dbReference>
<organism evidence="1 2">
    <name type="scientific">Kangiella profundi</name>
    <dbReference type="NCBI Taxonomy" id="1561924"/>
    <lineage>
        <taxon>Bacteria</taxon>
        <taxon>Pseudomonadati</taxon>
        <taxon>Pseudomonadota</taxon>
        <taxon>Gammaproteobacteria</taxon>
        <taxon>Kangiellales</taxon>
        <taxon>Kangiellaceae</taxon>
        <taxon>Kangiella</taxon>
    </lineage>
</organism>
<accession>A0A2K9AMT9</accession>
<sequence length="95" mass="10014">MKTKITMLLSGFALLITLSMTSAMAHPSESGKRHGPPEEAVAACEGYIEGDSVSFEAPNGETLEATCKKVSGVLAAVPNDHGKRPRKPCADKSKE</sequence>
<evidence type="ECO:0000313" key="1">
    <source>
        <dbReference type="EMBL" id="AUD77733.1"/>
    </source>
</evidence>